<dbReference type="InterPro" id="IPR036249">
    <property type="entry name" value="Thioredoxin-like_sf"/>
</dbReference>
<dbReference type="InterPro" id="IPR002109">
    <property type="entry name" value="Glutaredoxin"/>
</dbReference>
<dbReference type="Proteomes" id="UP001595812">
    <property type="component" value="Unassembled WGS sequence"/>
</dbReference>
<reference evidence="3" key="1">
    <citation type="journal article" date="2019" name="Int. J. Syst. Evol. Microbiol.">
        <title>The Global Catalogue of Microorganisms (GCM) 10K type strain sequencing project: providing services to taxonomists for standard genome sequencing and annotation.</title>
        <authorList>
            <consortium name="The Broad Institute Genomics Platform"/>
            <consortium name="The Broad Institute Genome Sequencing Center for Infectious Disease"/>
            <person name="Wu L."/>
            <person name="Ma J."/>
        </authorList>
    </citation>
    <scope>NUCLEOTIDE SEQUENCE [LARGE SCALE GENOMIC DNA]</scope>
    <source>
        <strain evidence="3">CECT 8979</strain>
    </source>
</reference>
<protein>
    <submittedName>
        <fullName evidence="2">Glutaredoxin family protein</fullName>
    </submittedName>
</protein>
<dbReference type="EMBL" id="JBHSAT010000004">
    <property type="protein sequence ID" value="MFC3876734.1"/>
    <property type="molecule type" value="Genomic_DNA"/>
</dbReference>
<proteinExistence type="predicted"/>
<dbReference type="Pfam" id="PF00462">
    <property type="entry name" value="Glutaredoxin"/>
    <property type="match status" value="1"/>
</dbReference>
<organism evidence="2 3">
    <name type="scientific">Winogradskyella maritima</name>
    <dbReference type="NCBI Taxonomy" id="1517766"/>
    <lineage>
        <taxon>Bacteria</taxon>
        <taxon>Pseudomonadati</taxon>
        <taxon>Bacteroidota</taxon>
        <taxon>Flavobacteriia</taxon>
        <taxon>Flavobacteriales</taxon>
        <taxon>Flavobacteriaceae</taxon>
        <taxon>Winogradskyella</taxon>
    </lineage>
</organism>
<evidence type="ECO:0000259" key="1">
    <source>
        <dbReference type="Pfam" id="PF00462"/>
    </source>
</evidence>
<dbReference type="Gene3D" id="3.40.30.10">
    <property type="entry name" value="Glutaredoxin"/>
    <property type="match status" value="1"/>
</dbReference>
<comment type="caution">
    <text evidence="2">The sequence shown here is derived from an EMBL/GenBank/DDBJ whole genome shotgun (WGS) entry which is preliminary data.</text>
</comment>
<evidence type="ECO:0000313" key="2">
    <source>
        <dbReference type="EMBL" id="MFC3876734.1"/>
    </source>
</evidence>
<sequence>MEAIKLFGKATCHKSRFYKQWMSDNHIPYDFYELENDVMNQEFLTLFYANGEQHFPTIVIGNKTLRNPSVTKVSKQLIKASVEQLEEGYSEVSYKGQKYAVTKAIFNHGKSVKVYAENLKDGDFISFNLYHTKAGLQLKPCEMPEHKVIDFLKQYEHLQYGKSFSDSQMGKMYNHFGNMTITETV</sequence>
<dbReference type="RefSeq" id="WP_386097919.1">
    <property type="nucleotide sequence ID" value="NZ_JBHSAT010000004.1"/>
</dbReference>
<dbReference type="SUPFAM" id="SSF52833">
    <property type="entry name" value="Thioredoxin-like"/>
    <property type="match status" value="1"/>
</dbReference>
<keyword evidence="3" id="KW-1185">Reference proteome</keyword>
<feature type="domain" description="Glutaredoxin" evidence="1">
    <location>
        <begin position="4"/>
        <end position="63"/>
    </location>
</feature>
<name>A0ABV8AJI5_9FLAO</name>
<gene>
    <name evidence="2" type="ORF">ACFOSX_05765</name>
</gene>
<evidence type="ECO:0000313" key="3">
    <source>
        <dbReference type="Proteomes" id="UP001595812"/>
    </source>
</evidence>
<accession>A0ABV8AJI5</accession>